<keyword evidence="1" id="KW-0233">DNA recombination</keyword>
<evidence type="ECO:0000259" key="2">
    <source>
        <dbReference type="Pfam" id="PF00589"/>
    </source>
</evidence>
<feature type="domain" description="Tyr recombinase" evidence="2">
    <location>
        <begin position="264"/>
        <end position="414"/>
    </location>
</feature>
<gene>
    <name evidence="3" type="ORF">HGP31_30280</name>
</gene>
<organism evidence="3 4">
    <name type="scientific">Pseudomonas umsongensis</name>
    <dbReference type="NCBI Taxonomy" id="198618"/>
    <lineage>
        <taxon>Bacteria</taxon>
        <taxon>Pseudomonadati</taxon>
        <taxon>Pseudomonadota</taxon>
        <taxon>Gammaproteobacteria</taxon>
        <taxon>Pseudomonadales</taxon>
        <taxon>Pseudomonadaceae</taxon>
        <taxon>Pseudomonas</taxon>
    </lineage>
</organism>
<dbReference type="AlphaFoldDB" id="A0AAE6ZZM0"/>
<dbReference type="GeneID" id="72197933"/>
<dbReference type="Pfam" id="PF00589">
    <property type="entry name" value="Phage_integrase"/>
    <property type="match status" value="1"/>
</dbReference>
<dbReference type="InterPro" id="IPR011010">
    <property type="entry name" value="DNA_brk_join_enz"/>
</dbReference>
<dbReference type="GO" id="GO:0003677">
    <property type="term" value="F:DNA binding"/>
    <property type="evidence" value="ECO:0007669"/>
    <property type="project" value="InterPro"/>
</dbReference>
<dbReference type="SUPFAM" id="SSF56349">
    <property type="entry name" value="DNA breaking-rejoining enzymes"/>
    <property type="match status" value="1"/>
</dbReference>
<sequence>MTSDSLPSLRIPNVVYGKFGTPWDLTSLLHRGASAYHIDKIDSLIRQGKFSAPILGRLPLVEKIHDEICARLAGGGSRSTAKSQIGGIRRFYAWADEQNVDLTFQNTEKLFIDWTEALLFANRIQGGASLTTIFSLVTRVSPILEEALNLNTKLIHKTRIKKPKRKTNFTKSEKQNLSDAFSMGALLLDISEALTQEKVRERLPIVIELRCGKTLHEWCRMMPNEKLKPHNSDSRKNRRNNSLINTSWSHRYPILNLRLEAELLIFIAQTGMNLAQAHQLRVGRFSYQSDGKGYIVRRIYKHRAQGEVEFQIYSEYRSHFEKYLEWRKEIYGDDPDGLLFPISSPKGRPENVAPTFQSIKKRCREIGIRAVGARELRKTRANWLLRQSKNVSLVAELNQHSEATLLRDYIRPNHQTALIEISRFIAKIDPAIAPPGPGACMGDKPAPVQDSAITAPTPDCSNPSGCLFCVHQRDVNSFDHMWSLASYRYCKSLELSTHRSTSVATHPSAIVIQEITKRLEAYQATSEETRNWIAEAQMRVEEEDYHPHWDIFIKLMER</sequence>
<evidence type="ECO:0000256" key="1">
    <source>
        <dbReference type="ARBA" id="ARBA00023172"/>
    </source>
</evidence>
<dbReference type="GO" id="GO:0015074">
    <property type="term" value="P:DNA integration"/>
    <property type="evidence" value="ECO:0007669"/>
    <property type="project" value="InterPro"/>
</dbReference>
<proteinExistence type="predicted"/>
<name>A0AAE6ZZM0_9PSED</name>
<dbReference type="GO" id="GO:0006310">
    <property type="term" value="P:DNA recombination"/>
    <property type="evidence" value="ECO:0007669"/>
    <property type="project" value="UniProtKB-KW"/>
</dbReference>
<dbReference type="Proteomes" id="UP000501367">
    <property type="component" value="Chromosome"/>
</dbReference>
<protein>
    <submittedName>
        <fullName evidence="3">Site-specific integrase</fullName>
    </submittedName>
</protein>
<reference evidence="3 4" key="1">
    <citation type="submission" date="2020-04" db="EMBL/GenBank/DDBJ databases">
        <authorList>
            <person name="Yao Y."/>
            <person name="He Z."/>
        </authorList>
    </citation>
    <scope>NUCLEOTIDE SEQUENCE [LARGE SCALE GENOMIC DNA]</scope>
    <source>
        <strain evidence="3 4">CY-1</strain>
    </source>
</reference>
<dbReference type="RefSeq" id="WP_168759115.1">
    <property type="nucleotide sequence ID" value="NZ_CP051487.1"/>
</dbReference>
<evidence type="ECO:0000313" key="3">
    <source>
        <dbReference type="EMBL" id="QJC82382.1"/>
    </source>
</evidence>
<dbReference type="InterPro" id="IPR002104">
    <property type="entry name" value="Integrase_catalytic"/>
</dbReference>
<dbReference type="KEGG" id="pum:HGP31_30280"/>
<dbReference type="Gene3D" id="1.10.443.10">
    <property type="entry name" value="Intergrase catalytic core"/>
    <property type="match status" value="1"/>
</dbReference>
<evidence type="ECO:0000313" key="4">
    <source>
        <dbReference type="Proteomes" id="UP000501367"/>
    </source>
</evidence>
<accession>A0AAE6ZZM0</accession>
<dbReference type="InterPro" id="IPR013762">
    <property type="entry name" value="Integrase-like_cat_sf"/>
</dbReference>
<dbReference type="EMBL" id="CP051487">
    <property type="protein sequence ID" value="QJC82382.1"/>
    <property type="molecule type" value="Genomic_DNA"/>
</dbReference>